<keyword evidence="5" id="KW-1185">Reference proteome</keyword>
<dbReference type="GO" id="GO:0032543">
    <property type="term" value="P:mitochondrial translation"/>
    <property type="evidence" value="ECO:0007669"/>
    <property type="project" value="TreeGrafter"/>
</dbReference>
<evidence type="ECO:0000256" key="2">
    <source>
        <dbReference type="ARBA" id="ARBA00022980"/>
    </source>
</evidence>
<evidence type="ECO:0000313" key="4">
    <source>
        <dbReference type="EMBL" id="CAD0205388.1"/>
    </source>
</evidence>
<dbReference type="InterPro" id="IPR036870">
    <property type="entry name" value="Ribosomal_bS18_sf"/>
</dbReference>
<dbReference type="PANTHER" id="PTHR13479:SF40">
    <property type="entry name" value="SMALL RIBOSOMAL SUBUNIT PROTEIN BS18M"/>
    <property type="match status" value="1"/>
</dbReference>
<evidence type="ECO:0008006" key="6">
    <source>
        <dbReference type="Google" id="ProtNLM"/>
    </source>
</evidence>
<protein>
    <recommendedName>
        <fullName evidence="6">28S ribosomal protein S18c, mitochondrial</fullName>
    </recommendedName>
</protein>
<organism evidence="4 5">
    <name type="scientific">Chrysodeixis includens</name>
    <name type="common">Soybean looper</name>
    <name type="synonym">Pseudoplusia includens</name>
    <dbReference type="NCBI Taxonomy" id="689277"/>
    <lineage>
        <taxon>Eukaryota</taxon>
        <taxon>Metazoa</taxon>
        <taxon>Ecdysozoa</taxon>
        <taxon>Arthropoda</taxon>
        <taxon>Hexapoda</taxon>
        <taxon>Insecta</taxon>
        <taxon>Pterygota</taxon>
        <taxon>Neoptera</taxon>
        <taxon>Endopterygota</taxon>
        <taxon>Lepidoptera</taxon>
        <taxon>Glossata</taxon>
        <taxon>Ditrysia</taxon>
        <taxon>Noctuoidea</taxon>
        <taxon>Noctuidae</taxon>
        <taxon>Plusiinae</taxon>
        <taxon>Chrysodeixis</taxon>
    </lineage>
</organism>
<dbReference type="InterPro" id="IPR001648">
    <property type="entry name" value="Ribosomal_bS18"/>
</dbReference>
<dbReference type="Pfam" id="PF01084">
    <property type="entry name" value="Ribosomal_S18"/>
    <property type="match status" value="1"/>
</dbReference>
<proteinExistence type="inferred from homology"/>
<evidence type="ECO:0000256" key="3">
    <source>
        <dbReference type="ARBA" id="ARBA00023274"/>
    </source>
</evidence>
<dbReference type="AlphaFoldDB" id="A0A9N8L4D5"/>
<comment type="similarity">
    <text evidence="1">Belongs to the bacterial ribosomal protein bS18 family.</text>
</comment>
<dbReference type="Gene3D" id="4.10.640.10">
    <property type="entry name" value="Ribosomal protein S18"/>
    <property type="match status" value="1"/>
</dbReference>
<keyword evidence="2" id="KW-0689">Ribosomal protein</keyword>
<dbReference type="OrthoDB" id="10066799at2759"/>
<accession>A0A9N8L4D5</accession>
<name>A0A9N8L4D5_CHRIL</name>
<dbReference type="Proteomes" id="UP001154114">
    <property type="component" value="Chromosome 24"/>
</dbReference>
<dbReference type="GO" id="GO:0005763">
    <property type="term" value="C:mitochondrial small ribosomal subunit"/>
    <property type="evidence" value="ECO:0007669"/>
    <property type="project" value="TreeGrafter"/>
</dbReference>
<gene>
    <name evidence="4" type="ORF">CINC_LOCUS7688</name>
</gene>
<keyword evidence="3" id="KW-0687">Ribonucleoprotein</keyword>
<dbReference type="SUPFAM" id="SSF46911">
    <property type="entry name" value="Ribosomal protein S18"/>
    <property type="match status" value="1"/>
</dbReference>
<evidence type="ECO:0000313" key="5">
    <source>
        <dbReference type="Proteomes" id="UP001154114"/>
    </source>
</evidence>
<dbReference type="GO" id="GO:0070181">
    <property type="term" value="F:small ribosomal subunit rRNA binding"/>
    <property type="evidence" value="ECO:0007669"/>
    <property type="project" value="TreeGrafter"/>
</dbReference>
<evidence type="ECO:0000256" key="1">
    <source>
        <dbReference type="ARBA" id="ARBA00005589"/>
    </source>
</evidence>
<dbReference type="GO" id="GO:0003735">
    <property type="term" value="F:structural constituent of ribosome"/>
    <property type="evidence" value="ECO:0007669"/>
    <property type="project" value="InterPro"/>
</dbReference>
<dbReference type="EMBL" id="LR824027">
    <property type="protein sequence ID" value="CAD0205388.1"/>
    <property type="molecule type" value="Genomic_DNA"/>
</dbReference>
<sequence>MSLSQYLGAKSREHKHFLLEFIYKSENRAQQNQFLHTLVLRAATYVTDCGFAGCVPTSYRATTARFSSTDAKITTNNDEPVEMDNPYKKERRQCILCKLNITPDYKNYRLLSQFQSPYTGRIYGRHITGLCKAKQDLVENEIRKAQNCAYMPYYYKDKVFLKDPKLFDPENPVRAHRF</sequence>
<reference evidence="4" key="1">
    <citation type="submission" date="2021-12" db="EMBL/GenBank/DDBJ databases">
        <authorList>
            <person name="King R."/>
        </authorList>
    </citation>
    <scope>NUCLEOTIDE SEQUENCE</scope>
</reference>
<dbReference type="PANTHER" id="PTHR13479">
    <property type="entry name" value="30S RIBOSOMAL PROTEIN S18"/>
    <property type="match status" value="1"/>
</dbReference>